<dbReference type="Proteomes" id="UP000659344">
    <property type="component" value="Unassembled WGS sequence"/>
</dbReference>
<comment type="caution">
    <text evidence="1">The sequence shown here is derived from an EMBL/GenBank/DDBJ whole genome shotgun (WGS) entry which is preliminary data.</text>
</comment>
<evidence type="ECO:0000313" key="1">
    <source>
        <dbReference type="EMBL" id="GGH17009.1"/>
    </source>
</evidence>
<gene>
    <name evidence="1" type="ORF">GCM10008013_12170</name>
</gene>
<evidence type="ECO:0000313" key="2">
    <source>
        <dbReference type="Proteomes" id="UP000659344"/>
    </source>
</evidence>
<reference evidence="2" key="1">
    <citation type="journal article" date="2019" name="Int. J. Syst. Evol. Microbiol.">
        <title>The Global Catalogue of Microorganisms (GCM) 10K type strain sequencing project: providing services to taxonomists for standard genome sequencing and annotation.</title>
        <authorList>
            <consortium name="The Broad Institute Genomics Platform"/>
            <consortium name="The Broad Institute Genome Sequencing Center for Infectious Disease"/>
            <person name="Wu L."/>
            <person name="Ma J."/>
        </authorList>
    </citation>
    <scope>NUCLEOTIDE SEQUENCE [LARGE SCALE GENOMIC DNA]</scope>
    <source>
        <strain evidence="2">CGMCC 1.12769</strain>
    </source>
</reference>
<protein>
    <submittedName>
        <fullName evidence="1">Uncharacterized protein</fullName>
    </submittedName>
</protein>
<accession>A0ABQ1YAF7</accession>
<organism evidence="1 2">
    <name type="scientific">Paenibacillus segetis</name>
    <dbReference type="NCBI Taxonomy" id="1325360"/>
    <lineage>
        <taxon>Bacteria</taxon>
        <taxon>Bacillati</taxon>
        <taxon>Bacillota</taxon>
        <taxon>Bacilli</taxon>
        <taxon>Bacillales</taxon>
        <taxon>Paenibacillaceae</taxon>
        <taxon>Paenibacillus</taxon>
    </lineage>
</organism>
<dbReference type="EMBL" id="BMFT01000001">
    <property type="protein sequence ID" value="GGH17009.1"/>
    <property type="molecule type" value="Genomic_DNA"/>
</dbReference>
<keyword evidence="2" id="KW-1185">Reference proteome</keyword>
<sequence>MDIKQLEAEARFVARNAKHNMKLILRNPEMIVDGKMNQVMADLKGMDKLHTTFEAQKENARRLGRTSLRTRLKYLFVSIVRVELRKGKRETA</sequence>
<name>A0ABQ1YAF7_9BACL</name>
<proteinExistence type="predicted"/>
<dbReference type="RefSeq" id="WP_188536791.1">
    <property type="nucleotide sequence ID" value="NZ_BMFT01000001.1"/>
</dbReference>